<keyword evidence="13" id="KW-1015">Disulfide bond</keyword>
<reference evidence="16 17" key="1">
    <citation type="journal article" date="2015" name="Genome Biol.">
        <title>Comparative genomics of Steinernema reveals deeply conserved gene regulatory networks.</title>
        <authorList>
            <person name="Dillman A.R."/>
            <person name="Macchietto M."/>
            <person name="Porter C.F."/>
            <person name="Rogers A."/>
            <person name="Williams B."/>
            <person name="Antoshechkin I."/>
            <person name="Lee M.M."/>
            <person name="Goodwin Z."/>
            <person name="Lu X."/>
            <person name="Lewis E.E."/>
            <person name="Goodrich-Blair H."/>
            <person name="Stock S.P."/>
            <person name="Adams B.J."/>
            <person name="Sternberg P.W."/>
            <person name="Mortazavi A."/>
        </authorList>
    </citation>
    <scope>NUCLEOTIDE SEQUENCE [LARGE SCALE GENOMIC DNA]</scope>
    <source>
        <strain evidence="16 17">ALL</strain>
    </source>
</reference>
<keyword evidence="8 15" id="KW-0732">Signal</keyword>
<comment type="similarity">
    <text evidence="3">Belongs to the TRAP-delta family.</text>
</comment>
<evidence type="ECO:0000313" key="16">
    <source>
        <dbReference type="EMBL" id="TMS38281.1"/>
    </source>
</evidence>
<keyword evidence="12" id="KW-0472">Membrane</keyword>
<sequence length="168" mass="18892">MAFKLIIFCALAAVAFGSVCENPKISAVSYSTSDHFFHFNSAFVVEFSLGCSNNARNTPLFAVIDNKIHPVVVSEETSKYQVSWMLPHSESYSRTFDVHIFDEKNMNAYKKAQRSGQDTFSVKPLYTHQHIHQGAGWKVPISTEAFSVIVACSVFAFVAHLKKKHYSF</sequence>
<feature type="chain" id="PRO_5020413807" description="Translocon-associated protein subunit delta" evidence="15">
    <location>
        <begin position="18"/>
        <end position="168"/>
    </location>
</feature>
<organism evidence="16 17">
    <name type="scientific">Steinernema carpocapsae</name>
    <name type="common">Entomopathogenic nematode</name>
    <dbReference type="NCBI Taxonomy" id="34508"/>
    <lineage>
        <taxon>Eukaryota</taxon>
        <taxon>Metazoa</taxon>
        <taxon>Ecdysozoa</taxon>
        <taxon>Nematoda</taxon>
        <taxon>Chromadorea</taxon>
        <taxon>Rhabditida</taxon>
        <taxon>Tylenchina</taxon>
        <taxon>Panagrolaimomorpha</taxon>
        <taxon>Strongyloidoidea</taxon>
        <taxon>Steinernematidae</taxon>
        <taxon>Steinernema</taxon>
    </lineage>
</organism>
<evidence type="ECO:0000256" key="11">
    <source>
        <dbReference type="ARBA" id="ARBA00022989"/>
    </source>
</evidence>
<evidence type="ECO:0000256" key="3">
    <source>
        <dbReference type="ARBA" id="ARBA00009294"/>
    </source>
</evidence>
<accession>A0A4U8UXU4</accession>
<dbReference type="EMBL" id="AZBU02000001">
    <property type="protein sequence ID" value="TMS38281.1"/>
    <property type="molecule type" value="Genomic_DNA"/>
</dbReference>
<reference evidence="16 17" key="2">
    <citation type="journal article" date="2019" name="G3 (Bethesda)">
        <title>Hybrid Assembly of the Genome of the Entomopathogenic Nematode Steinernema carpocapsae Identifies the X-Chromosome.</title>
        <authorList>
            <person name="Serra L."/>
            <person name="Macchietto M."/>
            <person name="Macias-Munoz A."/>
            <person name="McGill C.J."/>
            <person name="Rodriguez I.M."/>
            <person name="Rodriguez B."/>
            <person name="Murad R."/>
            <person name="Mortazavi A."/>
        </authorList>
    </citation>
    <scope>NUCLEOTIDE SEQUENCE [LARGE SCALE GENOMIC DNA]</scope>
    <source>
        <strain evidence="16 17">ALL</strain>
    </source>
</reference>
<dbReference type="Pfam" id="PF05404">
    <property type="entry name" value="TRAP-delta"/>
    <property type="match status" value="1"/>
</dbReference>
<dbReference type="Proteomes" id="UP000298663">
    <property type="component" value="Chromosome X"/>
</dbReference>
<keyword evidence="6" id="KW-1017">Isopeptide bond</keyword>
<comment type="function">
    <text evidence="1">TRAP proteins are part of a complex whose function is to bind calcium to the ER membrane and thereby regulate the retention of ER resident proteins.</text>
</comment>
<evidence type="ECO:0000256" key="12">
    <source>
        <dbReference type="ARBA" id="ARBA00023136"/>
    </source>
</evidence>
<evidence type="ECO:0000256" key="13">
    <source>
        <dbReference type="ARBA" id="ARBA00023157"/>
    </source>
</evidence>
<feature type="signal peptide" evidence="15">
    <location>
        <begin position="1"/>
        <end position="17"/>
    </location>
</feature>
<evidence type="ECO:0000256" key="6">
    <source>
        <dbReference type="ARBA" id="ARBA00022499"/>
    </source>
</evidence>
<name>A0A4U8UXU4_STECR</name>
<evidence type="ECO:0000256" key="2">
    <source>
        <dbReference type="ARBA" id="ARBA00004115"/>
    </source>
</evidence>
<dbReference type="OrthoDB" id="10055808at2759"/>
<comment type="subcellular location">
    <subcellularLocation>
        <location evidence="2">Endoplasmic reticulum membrane</location>
        <topology evidence="2">Single-pass type I membrane protein</topology>
    </subcellularLocation>
</comment>
<evidence type="ECO:0000256" key="7">
    <source>
        <dbReference type="ARBA" id="ARBA00022692"/>
    </source>
</evidence>
<evidence type="ECO:0000256" key="1">
    <source>
        <dbReference type="ARBA" id="ARBA00002838"/>
    </source>
</evidence>
<dbReference type="PANTHER" id="PTHR12731">
    <property type="entry name" value="TRANSLOCON-ASSOCIATED PROTEIN, DELTA SUBUNIT"/>
    <property type="match status" value="1"/>
</dbReference>
<evidence type="ECO:0000256" key="5">
    <source>
        <dbReference type="ARBA" id="ARBA00014387"/>
    </source>
</evidence>
<keyword evidence="17" id="KW-1185">Reference proteome</keyword>
<dbReference type="InterPro" id="IPR008855">
    <property type="entry name" value="TRAP-delta"/>
</dbReference>
<gene>
    <name evidence="16" type="ORF">L596_005042</name>
</gene>
<protein>
    <recommendedName>
        <fullName evidence="5">Translocon-associated protein subunit delta</fullName>
    </recommendedName>
    <alternativeName>
        <fullName evidence="14">Signal sequence receptor subunit delta</fullName>
    </alternativeName>
</protein>
<dbReference type="EMBL" id="CM016762">
    <property type="protein sequence ID" value="TMS38281.1"/>
    <property type="molecule type" value="Genomic_DNA"/>
</dbReference>
<evidence type="ECO:0000256" key="8">
    <source>
        <dbReference type="ARBA" id="ARBA00022729"/>
    </source>
</evidence>
<proteinExistence type="inferred from homology"/>
<keyword evidence="9" id="KW-0256">Endoplasmic reticulum</keyword>
<evidence type="ECO:0000256" key="15">
    <source>
        <dbReference type="SAM" id="SignalP"/>
    </source>
</evidence>
<evidence type="ECO:0000256" key="9">
    <source>
        <dbReference type="ARBA" id="ARBA00022824"/>
    </source>
</evidence>
<evidence type="ECO:0000256" key="4">
    <source>
        <dbReference type="ARBA" id="ARBA00011819"/>
    </source>
</evidence>
<dbReference type="PANTHER" id="PTHR12731:SF1">
    <property type="entry name" value="TRANSLOCON-ASSOCIATED PROTEIN SUBUNIT DELTA"/>
    <property type="match status" value="1"/>
</dbReference>
<keyword evidence="11" id="KW-1133">Transmembrane helix</keyword>
<evidence type="ECO:0000256" key="10">
    <source>
        <dbReference type="ARBA" id="ARBA00022843"/>
    </source>
</evidence>
<dbReference type="STRING" id="34508.A0A4U8UXU4"/>
<evidence type="ECO:0000313" key="17">
    <source>
        <dbReference type="Proteomes" id="UP000298663"/>
    </source>
</evidence>
<comment type="subunit">
    <text evidence="4">Heterotetramer of TRAP-alpha, TRAP-beta, TRAP-delta and TRAP-gamma.</text>
</comment>
<keyword evidence="10" id="KW-0832">Ubl conjugation</keyword>
<dbReference type="GO" id="GO:0005789">
    <property type="term" value="C:endoplasmic reticulum membrane"/>
    <property type="evidence" value="ECO:0007669"/>
    <property type="project" value="UniProtKB-SubCell"/>
</dbReference>
<evidence type="ECO:0000256" key="14">
    <source>
        <dbReference type="ARBA" id="ARBA00031791"/>
    </source>
</evidence>
<keyword evidence="7" id="KW-0812">Transmembrane</keyword>
<comment type="caution">
    <text evidence="16">The sequence shown here is derived from an EMBL/GenBank/DDBJ whole genome shotgun (WGS) entry which is preliminary data.</text>
</comment>
<dbReference type="AlphaFoldDB" id="A0A4U8UXU4"/>